<dbReference type="KEGG" id="mag:amb1825"/>
<dbReference type="STRING" id="342108.amb1825"/>
<dbReference type="Proteomes" id="UP000007058">
    <property type="component" value="Chromosome"/>
</dbReference>
<dbReference type="PANTHER" id="PTHR38834:SF3">
    <property type="entry name" value="SOLUTE-BINDING PROTEIN FAMILY 3_N-TERMINAL DOMAIN-CONTAINING PROTEIN"/>
    <property type="match status" value="1"/>
</dbReference>
<evidence type="ECO:0000313" key="1">
    <source>
        <dbReference type="EMBL" id="BAE50629.1"/>
    </source>
</evidence>
<reference evidence="1 2" key="1">
    <citation type="journal article" date="2005" name="DNA Res.">
        <title>Complete genome sequence of the facultative anaerobic magnetotactic bacterium Magnetospirillum sp. strain AMB-1.</title>
        <authorList>
            <person name="Matsunaga T."/>
            <person name="Okamura Y."/>
            <person name="Fukuda Y."/>
            <person name="Wahyudi A.T."/>
            <person name="Murase Y."/>
            <person name="Takeyama H."/>
        </authorList>
    </citation>
    <scope>NUCLEOTIDE SEQUENCE [LARGE SCALE GENOMIC DNA]</scope>
    <source>
        <strain evidence="2">ATCC 700264 / AMB-1</strain>
    </source>
</reference>
<accession>Q2W696</accession>
<name>Q2W696_PARM1</name>
<keyword evidence="2" id="KW-1185">Reference proteome</keyword>
<dbReference type="AlphaFoldDB" id="Q2W696"/>
<protein>
    <submittedName>
        <fullName evidence="1">ABC-type amino acid transport/signal transduction systems, periplasmic component/domain</fullName>
    </submittedName>
</protein>
<dbReference type="Gene3D" id="3.40.190.10">
    <property type="entry name" value="Periplasmic binding protein-like II"/>
    <property type="match status" value="2"/>
</dbReference>
<sequence length="276" mass="30527">MIGLGVPGGNREGMMWRVVLVLAIVMSTSVRAAEPAASIRVVFNTAPNPPITYGDGTFIDPDKPSLIVEMLRMVGERTGIVFEFQRVPWQRGLYMIEHGQADAIFASSFTPDRLRYGAYPMKDGEVDARRMIYLLNYTLFVRRGAGVKWNGSQISGLQRPVGVTQDFAIARDLKAMGVPLEPEANTVSNLRKLALGRIDAYAEIESLAEAAIKASPAEFGDIVRLQPPLRSRPYYLMFSKRFAASHPDVAERVWNAIPEVTTSAEYRALATGKYAQ</sequence>
<evidence type="ECO:0000313" key="2">
    <source>
        <dbReference type="Proteomes" id="UP000007058"/>
    </source>
</evidence>
<dbReference type="SUPFAM" id="SSF53850">
    <property type="entry name" value="Periplasmic binding protein-like II"/>
    <property type="match status" value="1"/>
</dbReference>
<proteinExistence type="predicted"/>
<dbReference type="HOGENOM" id="CLU_077643_0_0_5"/>
<organism evidence="1 2">
    <name type="scientific">Paramagnetospirillum magneticum (strain ATCC 700264 / AMB-1)</name>
    <name type="common">Magnetospirillum magneticum</name>
    <dbReference type="NCBI Taxonomy" id="342108"/>
    <lineage>
        <taxon>Bacteria</taxon>
        <taxon>Pseudomonadati</taxon>
        <taxon>Pseudomonadota</taxon>
        <taxon>Alphaproteobacteria</taxon>
        <taxon>Rhodospirillales</taxon>
        <taxon>Magnetospirillaceae</taxon>
        <taxon>Paramagnetospirillum</taxon>
    </lineage>
</organism>
<gene>
    <name evidence="1" type="ordered locus">amb1825</name>
</gene>
<dbReference type="PANTHER" id="PTHR38834">
    <property type="entry name" value="PERIPLASMIC SUBSTRATE BINDING PROTEIN FAMILY 3"/>
    <property type="match status" value="1"/>
</dbReference>
<dbReference type="EMBL" id="AP007255">
    <property type="protein sequence ID" value="BAE50629.1"/>
    <property type="molecule type" value="Genomic_DNA"/>
</dbReference>